<comment type="caution">
    <text evidence="4">The sequence shown here is derived from an EMBL/GenBank/DDBJ whole genome shotgun (WGS) entry which is preliminary data.</text>
</comment>
<dbReference type="CDD" id="cd08023">
    <property type="entry name" value="GH16_laminarinase_like"/>
    <property type="match status" value="1"/>
</dbReference>
<dbReference type="EMBL" id="PHFL01000012">
    <property type="protein sequence ID" value="RFM24991.1"/>
    <property type="molecule type" value="Genomic_DNA"/>
</dbReference>
<feature type="chain" id="PRO_5017382334" evidence="2">
    <location>
        <begin position="20"/>
        <end position="360"/>
    </location>
</feature>
<dbReference type="Pfam" id="PF00722">
    <property type="entry name" value="Glyco_hydro_16"/>
    <property type="match status" value="1"/>
</dbReference>
<dbReference type="Gene3D" id="2.60.40.4070">
    <property type="match status" value="1"/>
</dbReference>
<dbReference type="AlphaFoldDB" id="A0A395M2U2"/>
<evidence type="ECO:0000259" key="3">
    <source>
        <dbReference type="PROSITE" id="PS51762"/>
    </source>
</evidence>
<dbReference type="InterPro" id="IPR013320">
    <property type="entry name" value="ConA-like_dom_sf"/>
</dbReference>
<dbReference type="GO" id="GO:0004553">
    <property type="term" value="F:hydrolase activity, hydrolyzing O-glycosyl compounds"/>
    <property type="evidence" value="ECO:0007669"/>
    <property type="project" value="InterPro"/>
</dbReference>
<evidence type="ECO:0000256" key="1">
    <source>
        <dbReference type="ARBA" id="ARBA00006865"/>
    </source>
</evidence>
<proteinExistence type="inferred from homology"/>
<accession>A0A395M2U2</accession>
<dbReference type="NCBIfam" id="TIGR04183">
    <property type="entry name" value="Por_Secre_tail"/>
    <property type="match status" value="1"/>
</dbReference>
<dbReference type="Pfam" id="PF18962">
    <property type="entry name" value="Por_Secre_tail"/>
    <property type="match status" value="1"/>
</dbReference>
<organism evidence="4 5">
    <name type="scientific">Candidatus Thermochlorobacter aerophilus</name>
    <dbReference type="NCBI Taxonomy" id="1868324"/>
    <lineage>
        <taxon>Bacteria</taxon>
        <taxon>Pseudomonadati</taxon>
        <taxon>Chlorobiota</taxon>
        <taxon>Chlorobiia</taxon>
        <taxon>Chlorobiales</taxon>
        <taxon>Candidatus Thermochlorobacteriaceae</taxon>
        <taxon>Candidatus Thermochlorobacter</taxon>
    </lineage>
</organism>
<dbReference type="Proteomes" id="UP000266389">
    <property type="component" value="Unassembled WGS sequence"/>
</dbReference>
<dbReference type="PANTHER" id="PTHR10963">
    <property type="entry name" value="GLYCOSYL HYDROLASE-RELATED"/>
    <property type="match status" value="1"/>
</dbReference>
<dbReference type="InterPro" id="IPR026444">
    <property type="entry name" value="Secre_tail"/>
</dbReference>
<comment type="similarity">
    <text evidence="1">Belongs to the glycosyl hydrolase 16 family.</text>
</comment>
<feature type="signal peptide" evidence="2">
    <location>
        <begin position="1"/>
        <end position="19"/>
    </location>
</feature>
<sequence length="360" mass="41604">MMKRLISLLLVLLSVPLYAQQWQLVWSDEFNGSGLDLSKWSYQIGTGYQGWGNNELQYYTNRPVNVDVFDGHLWIVAHRENFGGMQYTSARIRTKNKGDWRFGRIEMRAKLPRGRGIWPAFWMMPTDEVFGNWPRSGEIDIMELIGQQPNRVYGTIHFANQSQQHQYQGAFFTLQQGTFNDNFHLFWIEWQQNEIKWYVDSTLYFTRVPAHLGGANWPFNERFHIILNVAVGGNWPGSPDSTTVFPQAMVVDYVRVYQRSPLSAQNTPEKPTHFTLEQNYPNPFNPTTTLTYQLAKTSDVRLEVFDVLGKKIAMLVNAKQEAGSYTVNFNAAQYNLSSGVYFYKLTAGTFSQTRKIILAK</sequence>
<dbReference type="PANTHER" id="PTHR10963:SF55">
    <property type="entry name" value="GLYCOSIDE HYDROLASE FAMILY 16 PROTEIN"/>
    <property type="match status" value="1"/>
</dbReference>
<reference evidence="4 5" key="1">
    <citation type="journal article" date="2011" name="ISME J.">
        <title>Community ecology of hot spring cyanobacterial mats: predominant populations and their functional potential.</title>
        <authorList>
            <person name="Klatt C.G."/>
            <person name="Wood J.M."/>
            <person name="Rusch D.B."/>
            <person name="Bateson M.M."/>
            <person name="Hamamura N."/>
            <person name="Heidelberg J.F."/>
            <person name="Grossman A.R."/>
            <person name="Bhaya D."/>
            <person name="Cohan F.M."/>
            <person name="Kuhl M."/>
            <person name="Bryant D.A."/>
            <person name="Ward D.M."/>
        </authorList>
    </citation>
    <scope>NUCLEOTIDE SEQUENCE [LARGE SCALE GENOMIC DNA]</scope>
    <source>
        <strain evidence="4">OS</strain>
    </source>
</reference>
<dbReference type="InterPro" id="IPR000757">
    <property type="entry name" value="Beta-glucanase-like"/>
</dbReference>
<name>A0A395M2U2_9BACT</name>
<dbReference type="Gene3D" id="2.60.120.200">
    <property type="match status" value="1"/>
</dbReference>
<dbReference type="SUPFAM" id="SSF49899">
    <property type="entry name" value="Concanavalin A-like lectins/glucanases"/>
    <property type="match status" value="1"/>
</dbReference>
<protein>
    <submittedName>
        <fullName evidence="4">T9SS C-terminal target domain-containing protein</fullName>
    </submittedName>
</protein>
<dbReference type="GO" id="GO:0005975">
    <property type="term" value="P:carbohydrate metabolic process"/>
    <property type="evidence" value="ECO:0007669"/>
    <property type="project" value="InterPro"/>
</dbReference>
<dbReference type="PROSITE" id="PS51762">
    <property type="entry name" value="GH16_2"/>
    <property type="match status" value="1"/>
</dbReference>
<feature type="domain" description="GH16" evidence="3">
    <location>
        <begin position="18"/>
        <end position="262"/>
    </location>
</feature>
<evidence type="ECO:0000313" key="5">
    <source>
        <dbReference type="Proteomes" id="UP000266389"/>
    </source>
</evidence>
<evidence type="ECO:0000313" key="4">
    <source>
        <dbReference type="EMBL" id="RFM24991.1"/>
    </source>
</evidence>
<gene>
    <name evidence="4" type="ORF">D0433_02910</name>
</gene>
<keyword evidence="2" id="KW-0732">Signal</keyword>
<dbReference type="InterPro" id="IPR050546">
    <property type="entry name" value="Glycosyl_Hydrlase_16"/>
</dbReference>
<evidence type="ECO:0000256" key="2">
    <source>
        <dbReference type="SAM" id="SignalP"/>
    </source>
</evidence>